<feature type="transmembrane region" description="Helical" evidence="7">
    <location>
        <begin position="182"/>
        <end position="202"/>
    </location>
</feature>
<protein>
    <recommendedName>
        <fullName evidence="5">Transmembrane protein 254</fullName>
    </recommendedName>
</protein>
<dbReference type="AlphaFoldDB" id="A0A8C4UM41"/>
<dbReference type="Proteomes" id="UP000694562">
    <property type="component" value="Unplaced"/>
</dbReference>
<feature type="compositionally biased region" description="Low complexity" evidence="6">
    <location>
        <begin position="22"/>
        <end position="40"/>
    </location>
</feature>
<evidence type="ECO:0000256" key="3">
    <source>
        <dbReference type="ARBA" id="ARBA00022989"/>
    </source>
</evidence>
<organism evidence="8 9">
    <name type="scientific">Falco tinnunculus</name>
    <name type="common">Common kestrel</name>
    <dbReference type="NCBI Taxonomy" id="100819"/>
    <lineage>
        <taxon>Eukaryota</taxon>
        <taxon>Metazoa</taxon>
        <taxon>Chordata</taxon>
        <taxon>Craniata</taxon>
        <taxon>Vertebrata</taxon>
        <taxon>Euteleostomi</taxon>
        <taxon>Archelosauria</taxon>
        <taxon>Archosauria</taxon>
        <taxon>Dinosauria</taxon>
        <taxon>Saurischia</taxon>
        <taxon>Theropoda</taxon>
        <taxon>Coelurosauria</taxon>
        <taxon>Aves</taxon>
        <taxon>Neognathae</taxon>
        <taxon>Neoaves</taxon>
        <taxon>Telluraves</taxon>
        <taxon>Australaves</taxon>
        <taxon>Falconiformes</taxon>
        <taxon>Falconidae</taxon>
        <taxon>Falco</taxon>
    </lineage>
</organism>
<evidence type="ECO:0000256" key="1">
    <source>
        <dbReference type="ARBA" id="ARBA00004141"/>
    </source>
</evidence>
<proteinExistence type="predicted"/>
<evidence type="ECO:0000313" key="8">
    <source>
        <dbReference type="Ensembl" id="ENSFTIP00000013109.1"/>
    </source>
</evidence>
<evidence type="ECO:0000313" key="9">
    <source>
        <dbReference type="Proteomes" id="UP000694562"/>
    </source>
</evidence>
<dbReference type="Ensembl" id="ENSFTIT00000013677.1">
    <property type="protein sequence ID" value="ENSFTIP00000013109.1"/>
    <property type="gene ID" value="ENSFTIG00000008773.1"/>
</dbReference>
<feature type="transmembrane region" description="Helical" evidence="7">
    <location>
        <begin position="101"/>
        <end position="118"/>
    </location>
</feature>
<reference evidence="8" key="2">
    <citation type="submission" date="2025-09" db="UniProtKB">
        <authorList>
            <consortium name="Ensembl"/>
        </authorList>
    </citation>
    <scope>IDENTIFICATION</scope>
</reference>
<dbReference type="PANTHER" id="PTHR34104:SF3">
    <property type="entry name" value="TRANSMEMBRANE PROTEIN 254"/>
    <property type="match status" value="1"/>
</dbReference>
<dbReference type="Pfam" id="PF14934">
    <property type="entry name" value="TMEM254"/>
    <property type="match status" value="1"/>
</dbReference>
<sequence>MAAAGWARSRRRHSPHKVAPSTAALPTPTTLPRRPGVGRAAPPPRTVVPPACHRRGGPGPAPRAPALAAAAAPGPQSGGGMAAGTGSERLRDGSCHFQRSRLIWMIAITFGMIVLGWVTLWPSTIPYSYLGIFGSFLNYLVENHHKWVCYGFWVSWLIHIVEAFYGVKLCQSKGITDPAIQFQWFIQTLLFGYASFGLLVSYKPSAKKHY</sequence>
<keyword evidence="2 7" id="KW-0812">Transmembrane</keyword>
<evidence type="ECO:0000256" key="4">
    <source>
        <dbReference type="ARBA" id="ARBA00023136"/>
    </source>
</evidence>
<dbReference type="OrthoDB" id="9984821at2759"/>
<evidence type="ECO:0000256" key="5">
    <source>
        <dbReference type="ARBA" id="ARBA00034834"/>
    </source>
</evidence>
<feature type="transmembrane region" description="Helical" evidence="7">
    <location>
        <begin position="124"/>
        <end position="141"/>
    </location>
</feature>
<keyword evidence="4 7" id="KW-0472">Membrane</keyword>
<keyword evidence="9" id="KW-1185">Reference proteome</keyword>
<evidence type="ECO:0000256" key="7">
    <source>
        <dbReference type="SAM" id="Phobius"/>
    </source>
</evidence>
<dbReference type="GO" id="GO:0016020">
    <property type="term" value="C:membrane"/>
    <property type="evidence" value="ECO:0007669"/>
    <property type="project" value="UniProtKB-SubCell"/>
</dbReference>
<dbReference type="OMA" id="LWNATTI"/>
<reference evidence="8" key="1">
    <citation type="submission" date="2025-08" db="UniProtKB">
        <authorList>
            <consortium name="Ensembl"/>
        </authorList>
    </citation>
    <scope>IDENTIFICATION</scope>
</reference>
<keyword evidence="3 7" id="KW-1133">Transmembrane helix</keyword>
<name>A0A8C4UM41_FALTI</name>
<feature type="compositionally biased region" description="Low complexity" evidence="6">
    <location>
        <begin position="64"/>
        <end position="75"/>
    </location>
</feature>
<evidence type="ECO:0000256" key="2">
    <source>
        <dbReference type="ARBA" id="ARBA00022692"/>
    </source>
</evidence>
<accession>A0A8C4UM41</accession>
<evidence type="ECO:0000256" key="6">
    <source>
        <dbReference type="SAM" id="MobiDB-lite"/>
    </source>
</evidence>
<comment type="subcellular location">
    <subcellularLocation>
        <location evidence="1">Membrane</location>
        <topology evidence="1">Multi-pass membrane protein</topology>
    </subcellularLocation>
</comment>
<dbReference type="InterPro" id="IPR028110">
    <property type="entry name" value="TMEM254"/>
</dbReference>
<feature type="transmembrane region" description="Helical" evidence="7">
    <location>
        <begin position="148"/>
        <end position="167"/>
    </location>
</feature>
<feature type="region of interest" description="Disordered" evidence="6">
    <location>
        <begin position="1"/>
        <end position="87"/>
    </location>
</feature>
<dbReference type="PANTHER" id="PTHR34104">
    <property type="entry name" value="TRANSMEMBRANE PROTEIN 254"/>
    <property type="match status" value="1"/>
</dbReference>